<name>A0A6J6V4T4_9ZZZZ</name>
<evidence type="ECO:0000313" key="2">
    <source>
        <dbReference type="EMBL" id="CAB4766199.1"/>
    </source>
</evidence>
<dbReference type="AlphaFoldDB" id="A0A6J6V4T4"/>
<dbReference type="EMBL" id="CAEZYR010000144">
    <property type="protein sequence ID" value="CAB4766199.1"/>
    <property type="molecule type" value="Genomic_DNA"/>
</dbReference>
<evidence type="ECO:0000313" key="3">
    <source>
        <dbReference type="EMBL" id="CAB4889640.1"/>
    </source>
</evidence>
<feature type="transmembrane region" description="Helical" evidence="1">
    <location>
        <begin position="35"/>
        <end position="56"/>
    </location>
</feature>
<dbReference type="EMBL" id="CAFBMH010000003">
    <property type="protein sequence ID" value="CAB4889640.1"/>
    <property type="molecule type" value="Genomic_DNA"/>
</dbReference>
<keyword evidence="1" id="KW-0812">Transmembrane</keyword>
<keyword evidence="1" id="KW-1133">Transmembrane helix</keyword>
<feature type="transmembrane region" description="Helical" evidence="1">
    <location>
        <begin position="6"/>
        <end position="23"/>
    </location>
</feature>
<sequence>MLNVAFWSSVIVAAALVGGIYWYMGRRPVGTPLTWGEAMVAAVYVFFLLFWVYGVVPHQWLTWADNELRWRPDKIFLQPRTKPAACSWEWGTAKGCIKWPLPITVSWQTLRDIVAVGIYGIELGGMGMLWVKWQKRGQKAAVAVEKSDFGRPLVREGSN</sequence>
<reference evidence="2" key="1">
    <citation type="submission" date="2020-05" db="EMBL/GenBank/DDBJ databases">
        <authorList>
            <person name="Chiriac C."/>
            <person name="Salcher M."/>
            <person name="Ghai R."/>
            <person name="Kavagutti S V."/>
        </authorList>
    </citation>
    <scope>NUCLEOTIDE SEQUENCE</scope>
</reference>
<feature type="transmembrane region" description="Helical" evidence="1">
    <location>
        <begin position="113"/>
        <end position="131"/>
    </location>
</feature>
<accession>A0A6J6V4T4</accession>
<gene>
    <name evidence="2" type="ORF">UFOPK2754_02796</name>
    <name evidence="3" type="ORF">UFOPK3543_00144</name>
</gene>
<evidence type="ECO:0000256" key="1">
    <source>
        <dbReference type="SAM" id="Phobius"/>
    </source>
</evidence>
<organism evidence="2">
    <name type="scientific">freshwater metagenome</name>
    <dbReference type="NCBI Taxonomy" id="449393"/>
    <lineage>
        <taxon>unclassified sequences</taxon>
        <taxon>metagenomes</taxon>
        <taxon>ecological metagenomes</taxon>
    </lineage>
</organism>
<keyword evidence="1" id="KW-0472">Membrane</keyword>
<protein>
    <submittedName>
        <fullName evidence="2">Unannotated protein</fullName>
    </submittedName>
</protein>
<proteinExistence type="predicted"/>